<dbReference type="Proteomes" id="UP000013782">
    <property type="component" value="Unassembled WGS sequence"/>
</dbReference>
<organism evidence="2 3">
    <name type="scientific">Enterococcus pallens ATCC BAA-351</name>
    <dbReference type="NCBI Taxonomy" id="1158607"/>
    <lineage>
        <taxon>Bacteria</taxon>
        <taxon>Bacillati</taxon>
        <taxon>Bacillota</taxon>
        <taxon>Bacilli</taxon>
        <taxon>Lactobacillales</taxon>
        <taxon>Enterococcaceae</taxon>
        <taxon>Enterococcus</taxon>
    </lineage>
</organism>
<accession>R2SFS9</accession>
<keyword evidence="1" id="KW-0812">Transmembrane</keyword>
<evidence type="ECO:0000256" key="1">
    <source>
        <dbReference type="SAM" id="Phobius"/>
    </source>
</evidence>
<dbReference type="eggNOG" id="COG1277">
    <property type="taxonomic scope" value="Bacteria"/>
</dbReference>
<feature type="transmembrane region" description="Helical" evidence="1">
    <location>
        <begin position="98"/>
        <end position="121"/>
    </location>
</feature>
<dbReference type="STRING" id="160454.RV10_GL001997"/>
<evidence type="ECO:0000313" key="2">
    <source>
        <dbReference type="EMBL" id="EOH94215.1"/>
    </source>
</evidence>
<feature type="transmembrane region" description="Helical" evidence="1">
    <location>
        <begin position="179"/>
        <end position="202"/>
    </location>
</feature>
<gene>
    <name evidence="2" type="ORF">UAU_01950</name>
</gene>
<sequence length="251" mass="28178">MTNLIRVEFRRIFQLRLLPLLVLLACFFSYALLDKFFQSANQARPLLISGRLAVQTEFHLINTIYGPVILAASFLGSDFTQRTLYQHLANGHSRIQLVLAKSLIYSIVGSVLLLLTPFITIATVTLVNGWGTTFNLMELQYVLRVFSLAFLLNAASIRAFVFISFICQDVQKTLMCSTIFAVVYTNMSEVLGTISSQFQLLYTYLSSQQLQIIAQRHVSLPAILLALVISIVTWGAFTAGSIYVFEKQDLT</sequence>
<dbReference type="GO" id="GO:0005886">
    <property type="term" value="C:plasma membrane"/>
    <property type="evidence" value="ECO:0007669"/>
    <property type="project" value="UniProtKB-SubCell"/>
</dbReference>
<dbReference type="OrthoDB" id="2195201at2"/>
<dbReference type="AlphaFoldDB" id="R2SFS9"/>
<feature type="transmembrane region" description="Helical" evidence="1">
    <location>
        <begin position="141"/>
        <end position="167"/>
    </location>
</feature>
<dbReference type="GO" id="GO:0140359">
    <property type="term" value="F:ABC-type transporter activity"/>
    <property type="evidence" value="ECO:0007669"/>
    <property type="project" value="InterPro"/>
</dbReference>
<name>R2SFS9_9ENTE</name>
<reference evidence="2 3" key="1">
    <citation type="submission" date="2013-02" db="EMBL/GenBank/DDBJ databases">
        <title>The Genome Sequence of Enterococcus pallens BAA-351.</title>
        <authorList>
            <consortium name="The Broad Institute Genome Sequencing Platform"/>
            <consortium name="The Broad Institute Genome Sequencing Center for Infectious Disease"/>
            <person name="Earl A.M."/>
            <person name="Gilmore M.S."/>
            <person name="Lebreton F."/>
            <person name="Walker B."/>
            <person name="Young S.K."/>
            <person name="Zeng Q."/>
            <person name="Gargeya S."/>
            <person name="Fitzgerald M."/>
            <person name="Haas B."/>
            <person name="Abouelleil A."/>
            <person name="Alvarado L."/>
            <person name="Arachchi H.M."/>
            <person name="Berlin A.M."/>
            <person name="Chapman S.B."/>
            <person name="Dewar J."/>
            <person name="Goldberg J."/>
            <person name="Griggs A."/>
            <person name="Gujja S."/>
            <person name="Hansen M."/>
            <person name="Howarth C."/>
            <person name="Imamovic A."/>
            <person name="Larimer J."/>
            <person name="McCowan C."/>
            <person name="Murphy C."/>
            <person name="Neiman D."/>
            <person name="Pearson M."/>
            <person name="Priest M."/>
            <person name="Roberts A."/>
            <person name="Saif S."/>
            <person name="Shea T."/>
            <person name="Sisk P."/>
            <person name="Sykes S."/>
            <person name="Wortman J."/>
            <person name="Nusbaum C."/>
            <person name="Birren B."/>
        </authorList>
    </citation>
    <scope>NUCLEOTIDE SEQUENCE [LARGE SCALE GENOMIC DNA]</scope>
    <source>
        <strain evidence="2 3">ATCC BAA-351</strain>
    </source>
</reference>
<proteinExistence type="predicted"/>
<protein>
    <recommendedName>
        <fullName evidence="4">ABC transporter permease</fullName>
    </recommendedName>
</protein>
<dbReference type="RefSeq" id="WP_010756941.1">
    <property type="nucleotide sequence ID" value="NZ_ASWD01000001.1"/>
</dbReference>
<dbReference type="HOGENOM" id="CLU_1105804_0_0_9"/>
<evidence type="ECO:0000313" key="3">
    <source>
        <dbReference type="Proteomes" id="UP000013782"/>
    </source>
</evidence>
<keyword evidence="3" id="KW-1185">Reference proteome</keyword>
<keyword evidence="1" id="KW-0472">Membrane</keyword>
<comment type="caution">
    <text evidence="2">The sequence shown here is derived from an EMBL/GenBank/DDBJ whole genome shotgun (WGS) entry which is preliminary data.</text>
</comment>
<feature type="transmembrane region" description="Helical" evidence="1">
    <location>
        <begin position="222"/>
        <end position="245"/>
    </location>
</feature>
<keyword evidence="1" id="KW-1133">Transmembrane helix</keyword>
<feature type="transmembrane region" description="Helical" evidence="1">
    <location>
        <begin position="57"/>
        <end position="77"/>
    </location>
</feature>
<dbReference type="EMBL" id="AJAQ01000015">
    <property type="protein sequence ID" value="EOH94215.1"/>
    <property type="molecule type" value="Genomic_DNA"/>
</dbReference>
<dbReference type="PATRIC" id="fig|1158607.3.peg.1917"/>
<evidence type="ECO:0008006" key="4">
    <source>
        <dbReference type="Google" id="ProtNLM"/>
    </source>
</evidence>